<dbReference type="EMBL" id="JAHYIQ010000023">
    <property type="protein sequence ID" value="KAK1122328.1"/>
    <property type="molecule type" value="Genomic_DNA"/>
</dbReference>
<dbReference type="AlphaFoldDB" id="A0AA40KJ46"/>
<reference evidence="1" key="1">
    <citation type="submission" date="2021-10" db="EMBL/GenBank/DDBJ databases">
        <title>Melipona bicolor Genome sequencing and assembly.</title>
        <authorList>
            <person name="Araujo N.S."/>
            <person name="Arias M.C."/>
        </authorList>
    </citation>
    <scope>NUCLEOTIDE SEQUENCE</scope>
    <source>
        <strain evidence="1">USP_2M_L1-L4_2017</strain>
        <tissue evidence="1">Whole body</tissue>
    </source>
</reference>
<evidence type="ECO:0000313" key="1">
    <source>
        <dbReference type="EMBL" id="KAK1122328.1"/>
    </source>
</evidence>
<accession>A0AA40KJ46</accession>
<evidence type="ECO:0000313" key="2">
    <source>
        <dbReference type="Proteomes" id="UP001177670"/>
    </source>
</evidence>
<name>A0AA40KJ46_9HYME</name>
<comment type="caution">
    <text evidence="1">The sequence shown here is derived from an EMBL/GenBank/DDBJ whole genome shotgun (WGS) entry which is preliminary data.</text>
</comment>
<organism evidence="1 2">
    <name type="scientific">Melipona bicolor</name>
    <dbReference type="NCBI Taxonomy" id="60889"/>
    <lineage>
        <taxon>Eukaryota</taxon>
        <taxon>Metazoa</taxon>
        <taxon>Ecdysozoa</taxon>
        <taxon>Arthropoda</taxon>
        <taxon>Hexapoda</taxon>
        <taxon>Insecta</taxon>
        <taxon>Pterygota</taxon>
        <taxon>Neoptera</taxon>
        <taxon>Endopterygota</taxon>
        <taxon>Hymenoptera</taxon>
        <taxon>Apocrita</taxon>
        <taxon>Aculeata</taxon>
        <taxon>Apoidea</taxon>
        <taxon>Anthophila</taxon>
        <taxon>Apidae</taxon>
        <taxon>Melipona</taxon>
    </lineage>
</organism>
<gene>
    <name evidence="1" type="ORF">K0M31_009550</name>
</gene>
<keyword evidence="2" id="KW-1185">Reference proteome</keyword>
<sequence length="70" mass="7968">MNISSFVVEHRVSHGVERQLNFSRILVAATTSFPVATAIEPSGHGKHVWLTLSLQLQERKMKRKETAVRR</sequence>
<protein>
    <submittedName>
        <fullName evidence="1">Uncharacterized protein</fullName>
    </submittedName>
</protein>
<dbReference type="Proteomes" id="UP001177670">
    <property type="component" value="Unassembled WGS sequence"/>
</dbReference>
<proteinExistence type="predicted"/>